<dbReference type="Proteomes" id="UP000095544">
    <property type="component" value="Unassembled WGS sequence"/>
</dbReference>
<sequence length="130" mass="15126">MAALKNARHEKYVQNLIAGMSQRQAYRDAFPGSKKWKDSVVDSRASDLFSGKVLVRYNEIQEEQKKDALLTRWEKRKILADIARDNDNAPSDRTRAIDTDNKMENEYINRVELSKPVDDTIKELEEYFDG</sequence>
<evidence type="ECO:0008006" key="3">
    <source>
        <dbReference type="Google" id="ProtNLM"/>
    </source>
</evidence>
<evidence type="ECO:0000313" key="2">
    <source>
        <dbReference type="Proteomes" id="UP000095544"/>
    </source>
</evidence>
<protein>
    <recommendedName>
        <fullName evidence="3">Terminase small subunit</fullName>
    </recommendedName>
</protein>
<dbReference type="AlphaFoldDB" id="A0A174MIQ8"/>
<reference evidence="1 2" key="1">
    <citation type="submission" date="2015-09" db="EMBL/GenBank/DDBJ databases">
        <authorList>
            <consortium name="Pathogen Informatics"/>
        </authorList>
    </citation>
    <scope>NUCLEOTIDE SEQUENCE [LARGE SCALE GENOMIC DNA]</scope>
    <source>
        <strain evidence="1 2">2789STDY5834876</strain>
    </source>
</reference>
<accession>A0A174MIQ8</accession>
<dbReference type="STRING" id="39482.ERS852491_04891"/>
<dbReference type="EMBL" id="CYZU01000084">
    <property type="protein sequence ID" value="CUP33579.1"/>
    <property type="molecule type" value="Genomic_DNA"/>
</dbReference>
<dbReference type="RefSeq" id="WP_055155245.1">
    <property type="nucleotide sequence ID" value="NZ_CYZU01000084.1"/>
</dbReference>
<name>A0A174MIQ8_9FIRM</name>
<organism evidence="1 2">
    <name type="scientific">Faecalicatena contorta</name>
    <dbReference type="NCBI Taxonomy" id="39482"/>
    <lineage>
        <taxon>Bacteria</taxon>
        <taxon>Bacillati</taxon>
        <taxon>Bacillota</taxon>
        <taxon>Clostridia</taxon>
        <taxon>Lachnospirales</taxon>
        <taxon>Lachnospiraceae</taxon>
        <taxon>Faecalicatena</taxon>
    </lineage>
</organism>
<evidence type="ECO:0000313" key="1">
    <source>
        <dbReference type="EMBL" id="CUP33579.1"/>
    </source>
</evidence>
<proteinExistence type="predicted"/>
<gene>
    <name evidence="1" type="ORF">ERS852491_04891</name>
</gene>